<name>A0A417Y2A8_9ACTN</name>
<comment type="similarity">
    <text evidence="6">Belongs to the alanine racemase family.</text>
</comment>
<dbReference type="InterPro" id="IPR001608">
    <property type="entry name" value="Ala_racemase_N"/>
</dbReference>
<dbReference type="Pfam" id="PF01168">
    <property type="entry name" value="Ala_racemase_N"/>
    <property type="match status" value="1"/>
</dbReference>
<dbReference type="HAMAP" id="MF_01201">
    <property type="entry name" value="Ala_racemase"/>
    <property type="match status" value="1"/>
</dbReference>
<dbReference type="Gene3D" id="3.20.20.10">
    <property type="entry name" value="Alanine racemase"/>
    <property type="match status" value="1"/>
</dbReference>
<accession>A0A417Y2A8</accession>
<dbReference type="AlphaFoldDB" id="A0A417Y2A8"/>
<organism evidence="11 12">
    <name type="scientific">Nocardioides immobilis</name>
    <dbReference type="NCBI Taxonomy" id="2049295"/>
    <lineage>
        <taxon>Bacteria</taxon>
        <taxon>Bacillati</taxon>
        <taxon>Actinomycetota</taxon>
        <taxon>Actinomycetes</taxon>
        <taxon>Propionibacteriales</taxon>
        <taxon>Nocardioidaceae</taxon>
        <taxon>Nocardioides</taxon>
    </lineage>
</organism>
<comment type="pathway">
    <text evidence="6">Amino-acid biosynthesis; D-alanine biosynthesis; D-alanine from L-alanine: step 1/1.</text>
</comment>
<evidence type="ECO:0000256" key="9">
    <source>
        <dbReference type="SAM" id="MobiDB-lite"/>
    </source>
</evidence>
<sequence>MTPSPAAVEAAGSIPTLVIDTTAVTANVRTIGSATDGEVMAVVKADAFGHGTVAVAKASLAGGATRFGVTTLAEALDLRAAGFTERILSWLNPLDADFAAAAAHGIEVAVPGLAHLAAVRAAPGLRVHLQLDTGMARDGASPEEWVALCREARAAEAAGLLSVVGVMGHLPCADRPGHPANDAGRARFAWGLQTAHDLGLRPADHHLAATAATLSDPLSHHTMSRIGAGLVGIDESHTARLRPALTLTAPLVQVREVAAGTSVGYGHSWQAPRDTRLGLLALGYADGLPRLASNRAEVLVGGRRRPVVGRISMDMTIVDLGEADGPDAPREGDLATVFGPGDAGEPTAAEWAGWAETLEHEIVTGLGPRLHRITVGEPPATPNRPTLTPKTIGIR</sequence>
<feature type="binding site" evidence="6 8">
    <location>
        <position position="137"/>
    </location>
    <ligand>
        <name>substrate</name>
    </ligand>
</feature>
<dbReference type="SUPFAM" id="SSF51419">
    <property type="entry name" value="PLP-binding barrel"/>
    <property type="match status" value="1"/>
</dbReference>
<dbReference type="InterPro" id="IPR000821">
    <property type="entry name" value="Ala_racemase"/>
</dbReference>
<dbReference type="SMART" id="SM01005">
    <property type="entry name" value="Ala_racemase_C"/>
    <property type="match status" value="1"/>
</dbReference>
<dbReference type="RefSeq" id="WP_118925712.1">
    <property type="nucleotide sequence ID" value="NZ_QXGH01000016.1"/>
</dbReference>
<evidence type="ECO:0000256" key="8">
    <source>
        <dbReference type="PIRSR" id="PIRSR600821-52"/>
    </source>
</evidence>
<dbReference type="Gene3D" id="2.40.37.10">
    <property type="entry name" value="Lyase, Ornithine Decarboxylase, Chain A, domain 1"/>
    <property type="match status" value="1"/>
</dbReference>
<evidence type="ECO:0000256" key="4">
    <source>
        <dbReference type="ARBA" id="ARBA00022898"/>
    </source>
</evidence>
<proteinExistence type="inferred from homology"/>
<dbReference type="GO" id="GO:0030632">
    <property type="term" value="P:D-alanine biosynthetic process"/>
    <property type="evidence" value="ECO:0007669"/>
    <property type="project" value="UniProtKB-UniRule"/>
</dbReference>
<feature type="binding site" evidence="6 8">
    <location>
        <position position="313"/>
    </location>
    <ligand>
        <name>substrate</name>
    </ligand>
</feature>
<feature type="active site" description="Proton acceptor; specific for L-alanine" evidence="6">
    <location>
        <position position="265"/>
    </location>
</feature>
<dbReference type="EC" id="5.1.1.1" evidence="3 6"/>
<evidence type="ECO:0000256" key="5">
    <source>
        <dbReference type="ARBA" id="ARBA00023235"/>
    </source>
</evidence>
<dbReference type="FunFam" id="2.40.37.10:FF:000015">
    <property type="entry name" value="Alanine racemase"/>
    <property type="match status" value="1"/>
</dbReference>
<comment type="function">
    <text evidence="6">Catalyzes the interconversion of L-alanine and D-alanine. May also act on other amino acids.</text>
</comment>
<feature type="region of interest" description="Disordered" evidence="9">
    <location>
        <begin position="373"/>
        <end position="395"/>
    </location>
</feature>
<feature type="modified residue" description="N6-(pyridoxal phosphate)lysine" evidence="6 7">
    <location>
        <position position="44"/>
    </location>
</feature>
<dbReference type="GO" id="GO:0005829">
    <property type="term" value="C:cytosol"/>
    <property type="evidence" value="ECO:0007669"/>
    <property type="project" value="TreeGrafter"/>
</dbReference>
<dbReference type="PANTHER" id="PTHR30511:SF0">
    <property type="entry name" value="ALANINE RACEMASE, CATABOLIC-RELATED"/>
    <property type="match status" value="1"/>
</dbReference>
<evidence type="ECO:0000256" key="6">
    <source>
        <dbReference type="HAMAP-Rule" id="MF_01201"/>
    </source>
</evidence>
<dbReference type="InterPro" id="IPR009006">
    <property type="entry name" value="Ala_racemase/Decarboxylase_C"/>
</dbReference>
<dbReference type="OrthoDB" id="9813814at2"/>
<dbReference type="InterPro" id="IPR029066">
    <property type="entry name" value="PLP-binding_barrel"/>
</dbReference>
<feature type="active site" description="Proton acceptor; specific for D-alanine" evidence="6">
    <location>
        <position position="44"/>
    </location>
</feature>
<dbReference type="InterPro" id="IPR011079">
    <property type="entry name" value="Ala_racemase_C"/>
</dbReference>
<dbReference type="GO" id="GO:0009252">
    <property type="term" value="P:peptidoglycan biosynthetic process"/>
    <property type="evidence" value="ECO:0007669"/>
    <property type="project" value="TreeGrafter"/>
</dbReference>
<evidence type="ECO:0000256" key="2">
    <source>
        <dbReference type="ARBA" id="ARBA00001933"/>
    </source>
</evidence>
<dbReference type="GO" id="GO:0030170">
    <property type="term" value="F:pyridoxal phosphate binding"/>
    <property type="evidence" value="ECO:0007669"/>
    <property type="project" value="UniProtKB-UniRule"/>
</dbReference>
<evidence type="ECO:0000313" key="12">
    <source>
        <dbReference type="Proteomes" id="UP000283644"/>
    </source>
</evidence>
<dbReference type="PANTHER" id="PTHR30511">
    <property type="entry name" value="ALANINE RACEMASE"/>
    <property type="match status" value="1"/>
</dbReference>
<keyword evidence="5 6" id="KW-0413">Isomerase</keyword>
<dbReference type="UniPathway" id="UPA00042">
    <property type="reaction ID" value="UER00497"/>
</dbReference>
<dbReference type="SUPFAM" id="SSF50621">
    <property type="entry name" value="Alanine racemase C-terminal domain-like"/>
    <property type="match status" value="1"/>
</dbReference>
<evidence type="ECO:0000259" key="10">
    <source>
        <dbReference type="SMART" id="SM01005"/>
    </source>
</evidence>
<comment type="caution">
    <text evidence="11">The sequence shown here is derived from an EMBL/GenBank/DDBJ whole genome shotgun (WGS) entry which is preliminary data.</text>
</comment>
<dbReference type="Proteomes" id="UP000283644">
    <property type="component" value="Unassembled WGS sequence"/>
</dbReference>
<evidence type="ECO:0000313" key="11">
    <source>
        <dbReference type="EMBL" id="RHW26716.1"/>
    </source>
</evidence>
<evidence type="ECO:0000256" key="1">
    <source>
        <dbReference type="ARBA" id="ARBA00000316"/>
    </source>
</evidence>
<dbReference type="CDD" id="cd00430">
    <property type="entry name" value="PLPDE_III_AR"/>
    <property type="match status" value="1"/>
</dbReference>
<feature type="domain" description="Alanine racemase C-terminal" evidence="10">
    <location>
        <begin position="244"/>
        <end position="375"/>
    </location>
</feature>
<evidence type="ECO:0000256" key="3">
    <source>
        <dbReference type="ARBA" id="ARBA00013089"/>
    </source>
</evidence>
<dbReference type="GO" id="GO:0008784">
    <property type="term" value="F:alanine racemase activity"/>
    <property type="evidence" value="ECO:0007669"/>
    <property type="project" value="UniProtKB-UniRule"/>
</dbReference>
<keyword evidence="12" id="KW-1185">Reference proteome</keyword>
<dbReference type="Pfam" id="PF00842">
    <property type="entry name" value="Ala_racemase_C"/>
    <property type="match status" value="1"/>
</dbReference>
<gene>
    <name evidence="11" type="primary">alr</name>
    <name evidence="11" type="ORF">D0Z08_13245</name>
</gene>
<reference evidence="11 12" key="1">
    <citation type="submission" date="2018-09" db="EMBL/GenBank/DDBJ databases">
        <title>Genome sequencing of Nocardioides immobilis CCTCC AB 2017083 for comparison to Nocardioides silvaticus.</title>
        <authorList>
            <person name="Li C."/>
            <person name="Wang G."/>
        </authorList>
    </citation>
    <scope>NUCLEOTIDE SEQUENCE [LARGE SCALE GENOMIC DNA]</scope>
    <source>
        <strain evidence="11 12">CCTCC AB 2017083</strain>
    </source>
</reference>
<dbReference type="PRINTS" id="PR00992">
    <property type="entry name" value="ALARACEMASE"/>
</dbReference>
<protein>
    <recommendedName>
        <fullName evidence="3 6">Alanine racemase</fullName>
        <ecNumber evidence="3 6">5.1.1.1</ecNumber>
    </recommendedName>
</protein>
<comment type="cofactor">
    <cofactor evidence="2 6 7">
        <name>pyridoxal 5'-phosphate</name>
        <dbReference type="ChEBI" id="CHEBI:597326"/>
    </cofactor>
</comment>
<keyword evidence="4 6" id="KW-0663">Pyridoxal phosphate</keyword>
<dbReference type="EMBL" id="QXGH01000016">
    <property type="protein sequence ID" value="RHW26716.1"/>
    <property type="molecule type" value="Genomic_DNA"/>
</dbReference>
<evidence type="ECO:0000256" key="7">
    <source>
        <dbReference type="PIRSR" id="PIRSR600821-50"/>
    </source>
</evidence>
<dbReference type="NCBIfam" id="TIGR00492">
    <property type="entry name" value="alr"/>
    <property type="match status" value="1"/>
</dbReference>
<comment type="catalytic activity">
    <reaction evidence="1 6">
        <text>L-alanine = D-alanine</text>
        <dbReference type="Rhea" id="RHEA:20249"/>
        <dbReference type="ChEBI" id="CHEBI:57416"/>
        <dbReference type="ChEBI" id="CHEBI:57972"/>
        <dbReference type="EC" id="5.1.1.1"/>
    </reaction>
</comment>